<gene>
    <name evidence="1" type="ORF">IP97_01103</name>
</gene>
<evidence type="ECO:0000313" key="2">
    <source>
        <dbReference type="Proteomes" id="UP000315312"/>
    </source>
</evidence>
<sequence>MVKIDDNTTVELDELALEHYTFLTFKKNANGFYKKRESLIGRIQSQLILDILFPQRVRFWTYLLDNDFENLKRIIISRPDELQTIISDIDSEFGINFLSNDVSYNSATLNDFGKIVRDVISYEWYRNTDKPAFHFRQFNINYCPYCNKDEVQNIQKIDLVTGYALTNRLYQLDHFYPRSRYPYLSLSFFNLIPGCSTCNATLKGEKDFNITTHFNPFHKSFDEHFKFYVNSIIPNDSSEILISVNNLTTHDENQIVDFDILDRYNQGATRDILYDLINLFKHRSPKVQRSLLSQFKGLAGSVELSNITLLNSQGVPLGPEQINKKHLGKIKRDVCKQMKLL</sequence>
<name>A0A562KJ66_9FLAO</name>
<dbReference type="EMBL" id="VLKM01000004">
    <property type="protein sequence ID" value="TWH95427.1"/>
    <property type="molecule type" value="Genomic_DNA"/>
</dbReference>
<dbReference type="OrthoDB" id="9816185at2"/>
<accession>A0A562KJ66</accession>
<keyword evidence="2" id="KW-1185">Reference proteome</keyword>
<evidence type="ECO:0000313" key="1">
    <source>
        <dbReference type="EMBL" id="TWH95427.1"/>
    </source>
</evidence>
<dbReference type="RefSeq" id="WP_133607212.1">
    <property type="nucleotide sequence ID" value="NZ_SNZC01000001.1"/>
</dbReference>
<comment type="caution">
    <text evidence="1">The sequence shown here is derived from an EMBL/GenBank/DDBJ whole genome shotgun (WGS) entry which is preliminary data.</text>
</comment>
<dbReference type="Proteomes" id="UP000315312">
    <property type="component" value="Unassembled WGS sequence"/>
</dbReference>
<proteinExistence type="predicted"/>
<protein>
    <submittedName>
        <fullName evidence="1">Uncharacterized protein</fullName>
    </submittedName>
</protein>
<organism evidence="1 2">
    <name type="scientific">Flavobacterium cheniae</name>
    <dbReference type="NCBI Taxonomy" id="295428"/>
    <lineage>
        <taxon>Bacteria</taxon>
        <taxon>Pseudomonadati</taxon>
        <taxon>Bacteroidota</taxon>
        <taxon>Flavobacteriia</taxon>
        <taxon>Flavobacteriales</taxon>
        <taxon>Flavobacteriaceae</taxon>
        <taxon>Flavobacterium</taxon>
    </lineage>
</organism>
<reference evidence="1 2" key="1">
    <citation type="journal article" date="2015" name="Stand. Genomic Sci.">
        <title>Genomic Encyclopedia of Bacterial and Archaeal Type Strains, Phase III: the genomes of soil and plant-associated and newly described type strains.</title>
        <authorList>
            <person name="Whitman W.B."/>
            <person name="Woyke T."/>
            <person name="Klenk H.P."/>
            <person name="Zhou Y."/>
            <person name="Lilburn T.G."/>
            <person name="Beck B.J."/>
            <person name="De Vos P."/>
            <person name="Vandamme P."/>
            <person name="Eisen J.A."/>
            <person name="Garrity G."/>
            <person name="Hugenholtz P."/>
            <person name="Kyrpides N.C."/>
        </authorList>
    </citation>
    <scope>NUCLEOTIDE SEQUENCE [LARGE SCALE GENOMIC DNA]</scope>
    <source>
        <strain evidence="1 2">CGMCC 1.6844</strain>
    </source>
</reference>
<dbReference type="Gene3D" id="1.10.30.50">
    <property type="match status" value="1"/>
</dbReference>
<dbReference type="AlphaFoldDB" id="A0A562KJ66"/>